<keyword evidence="1" id="KW-1133">Transmembrane helix</keyword>
<comment type="caution">
    <text evidence="2">The sequence shown here is derived from an EMBL/GenBank/DDBJ whole genome shotgun (WGS) entry which is preliminary data.</text>
</comment>
<gene>
    <name evidence="2" type="ORF">AMYX_32600</name>
</gene>
<evidence type="ECO:0008006" key="4">
    <source>
        <dbReference type="Google" id="ProtNLM"/>
    </source>
</evidence>
<keyword evidence="3" id="KW-1185">Reference proteome</keyword>
<accession>A0A7I9VR10</accession>
<sequence length="213" mass="23232">MIVFGTRGSVVQGPQRRGVPCASCGMDVHATYGLLRYFHVFWIPMFPTLKQPGMECLHCKKALRGKEIPERVRAEVAAQVFTRRRVLPLFTGLALVALLGATAAYGGAQQSAKEAEYLGAPAVGDCYVVKLAGFVKVPDAQHPYGVLRVAKVSPDHVELRLGTYAYSRPSGADRAIRGGDLARADYFGPTPVLLATSDLARLKQERTIYSVRR</sequence>
<dbReference type="EMBL" id="BJTG01000008">
    <property type="protein sequence ID" value="GEJ58519.1"/>
    <property type="molecule type" value="Genomic_DNA"/>
</dbReference>
<protein>
    <recommendedName>
        <fullName evidence="4">Zinc-ribbon 15 domain-containing protein</fullName>
    </recommendedName>
</protein>
<name>A0A7I9VR10_9BACT</name>
<organism evidence="2 3">
    <name type="scientific">Anaeromyxobacter diazotrophicus</name>
    <dbReference type="NCBI Taxonomy" id="2590199"/>
    <lineage>
        <taxon>Bacteria</taxon>
        <taxon>Pseudomonadati</taxon>
        <taxon>Myxococcota</taxon>
        <taxon>Myxococcia</taxon>
        <taxon>Myxococcales</taxon>
        <taxon>Cystobacterineae</taxon>
        <taxon>Anaeromyxobacteraceae</taxon>
        <taxon>Anaeromyxobacter</taxon>
    </lineage>
</organism>
<dbReference type="Proteomes" id="UP000503640">
    <property type="component" value="Unassembled WGS sequence"/>
</dbReference>
<evidence type="ECO:0000256" key="1">
    <source>
        <dbReference type="SAM" id="Phobius"/>
    </source>
</evidence>
<keyword evidence="1" id="KW-0472">Membrane</keyword>
<evidence type="ECO:0000313" key="2">
    <source>
        <dbReference type="EMBL" id="GEJ58519.1"/>
    </source>
</evidence>
<dbReference type="RefSeq" id="WP_176067158.1">
    <property type="nucleotide sequence ID" value="NZ_BJTG01000008.1"/>
</dbReference>
<reference evidence="3" key="1">
    <citation type="journal article" date="2020" name="Appl. Environ. Microbiol.">
        <title>Diazotrophic Anaeromyxobacter Isolates from Soils.</title>
        <authorList>
            <person name="Masuda Y."/>
            <person name="Yamanaka H."/>
            <person name="Xu Z.X."/>
            <person name="Shiratori Y."/>
            <person name="Aono T."/>
            <person name="Amachi S."/>
            <person name="Senoo K."/>
            <person name="Itoh H."/>
        </authorList>
    </citation>
    <scope>NUCLEOTIDE SEQUENCE [LARGE SCALE GENOMIC DNA]</scope>
    <source>
        <strain evidence="3">R267</strain>
    </source>
</reference>
<evidence type="ECO:0000313" key="3">
    <source>
        <dbReference type="Proteomes" id="UP000503640"/>
    </source>
</evidence>
<dbReference type="AlphaFoldDB" id="A0A7I9VR10"/>
<keyword evidence="1" id="KW-0812">Transmembrane</keyword>
<feature type="transmembrane region" description="Helical" evidence="1">
    <location>
        <begin position="86"/>
        <end position="108"/>
    </location>
</feature>
<proteinExistence type="predicted"/>